<dbReference type="Proteomes" id="UP000309340">
    <property type="component" value="Unassembled WGS sequence"/>
</dbReference>
<dbReference type="OrthoDB" id="515692at2759"/>
<proteinExistence type="predicted"/>
<keyword evidence="3" id="KW-1185">Reference proteome</keyword>
<gene>
    <name evidence="2" type="ORF">B0A55_04902</name>
</gene>
<organism evidence="2 3">
    <name type="scientific">Friedmanniomyces simplex</name>
    <dbReference type="NCBI Taxonomy" id="329884"/>
    <lineage>
        <taxon>Eukaryota</taxon>
        <taxon>Fungi</taxon>
        <taxon>Dikarya</taxon>
        <taxon>Ascomycota</taxon>
        <taxon>Pezizomycotina</taxon>
        <taxon>Dothideomycetes</taxon>
        <taxon>Dothideomycetidae</taxon>
        <taxon>Mycosphaerellales</taxon>
        <taxon>Teratosphaeriaceae</taxon>
        <taxon>Friedmanniomyces</taxon>
    </lineage>
</organism>
<dbReference type="EMBL" id="NAJQ01000149">
    <property type="protein sequence ID" value="TKA76960.1"/>
    <property type="molecule type" value="Genomic_DNA"/>
</dbReference>
<feature type="compositionally biased region" description="Low complexity" evidence="1">
    <location>
        <begin position="22"/>
        <end position="32"/>
    </location>
</feature>
<accession>A0A4U0XIN8</accession>
<evidence type="ECO:0000313" key="3">
    <source>
        <dbReference type="Proteomes" id="UP000309340"/>
    </source>
</evidence>
<evidence type="ECO:0000313" key="2">
    <source>
        <dbReference type="EMBL" id="TKA76960.1"/>
    </source>
</evidence>
<dbReference type="AlphaFoldDB" id="A0A4U0XIN8"/>
<feature type="region of interest" description="Disordered" evidence="1">
    <location>
        <begin position="1"/>
        <end position="39"/>
    </location>
</feature>
<comment type="caution">
    <text evidence="2">The sequence shown here is derived from an EMBL/GenBank/DDBJ whole genome shotgun (WGS) entry which is preliminary data.</text>
</comment>
<evidence type="ECO:0000256" key="1">
    <source>
        <dbReference type="SAM" id="MobiDB-lite"/>
    </source>
</evidence>
<reference evidence="2 3" key="1">
    <citation type="submission" date="2017-03" db="EMBL/GenBank/DDBJ databases">
        <title>Genomes of endolithic fungi from Antarctica.</title>
        <authorList>
            <person name="Coleine C."/>
            <person name="Masonjones S."/>
            <person name="Stajich J.E."/>
        </authorList>
    </citation>
    <scope>NUCLEOTIDE SEQUENCE [LARGE SCALE GENOMIC DNA]</scope>
    <source>
        <strain evidence="2 3">CCFEE 5184</strain>
    </source>
</reference>
<feature type="compositionally biased region" description="Low complexity" evidence="1">
    <location>
        <begin position="92"/>
        <end position="109"/>
    </location>
</feature>
<sequence>MNIAPIKRQPEQFAASPEASQTNVTRPTTTTTPEMAHGSPSLLFKLPAELREMIYDYAFADTVMVLGGHFAGTEHLPPSRYPSLLTTSKTNQAPGAPALLQAQRLPHQP</sequence>
<name>A0A4U0XIN8_9PEZI</name>
<protein>
    <submittedName>
        <fullName evidence="2">Uncharacterized protein</fullName>
    </submittedName>
</protein>
<feature type="region of interest" description="Disordered" evidence="1">
    <location>
        <begin position="86"/>
        <end position="109"/>
    </location>
</feature>